<keyword evidence="1" id="KW-1133">Transmembrane helix</keyword>
<keyword evidence="1" id="KW-0812">Transmembrane</keyword>
<proteinExistence type="predicted"/>
<evidence type="ECO:0000256" key="1">
    <source>
        <dbReference type="SAM" id="Phobius"/>
    </source>
</evidence>
<keyword evidence="2" id="KW-0449">Lipoprotein</keyword>
<accession>A0A0E1WC60</accession>
<feature type="transmembrane region" description="Helical" evidence="1">
    <location>
        <begin position="12"/>
        <end position="33"/>
    </location>
</feature>
<dbReference type="HOGENOM" id="CLU_3181265_0_0_4"/>
<keyword evidence="1" id="KW-0472">Membrane</keyword>
<dbReference type="AlphaFoldDB" id="A0A0E1WC60"/>
<gene>
    <name evidence="2" type="ORF">BURPS1710A_3737</name>
</gene>
<sequence>MKVQRFMPTGIALIEGGLIVLALGVAACVIRWATLAVEAM</sequence>
<protein>
    <submittedName>
        <fullName evidence="2">Putative lipoprotein</fullName>
    </submittedName>
</protein>
<reference evidence="2" key="1">
    <citation type="submission" date="2009-05" db="EMBL/GenBank/DDBJ databases">
        <authorList>
            <person name="Harkins D.M."/>
            <person name="DeShazer D."/>
            <person name="Woods D.E."/>
            <person name="Brinkac L.M."/>
            <person name="Brown K.A."/>
            <person name="Hung G.C."/>
            <person name="Tuanyok A."/>
            <person name="Zhang B."/>
            <person name="Nierman W.C."/>
        </authorList>
    </citation>
    <scope>NUCLEOTIDE SEQUENCE [LARGE SCALE GENOMIC DNA]</scope>
    <source>
        <strain evidence="2">1710a</strain>
    </source>
</reference>
<name>A0A0E1WC60_BURPE</name>
<evidence type="ECO:0000313" key="2">
    <source>
        <dbReference type="EMBL" id="EET09984.1"/>
    </source>
</evidence>
<organism evidence="2">
    <name type="scientific">Burkholderia pseudomallei 1710a</name>
    <dbReference type="NCBI Taxonomy" id="320371"/>
    <lineage>
        <taxon>Bacteria</taxon>
        <taxon>Pseudomonadati</taxon>
        <taxon>Pseudomonadota</taxon>
        <taxon>Betaproteobacteria</taxon>
        <taxon>Burkholderiales</taxon>
        <taxon>Burkholderiaceae</taxon>
        <taxon>Burkholderia</taxon>
        <taxon>pseudomallei group</taxon>
    </lineage>
</organism>
<dbReference type="EMBL" id="CM000832">
    <property type="protein sequence ID" value="EET09984.1"/>
    <property type="molecule type" value="Genomic_DNA"/>
</dbReference>
<dbReference type="Proteomes" id="UP000001812">
    <property type="component" value="Chromosome I"/>
</dbReference>
<dbReference type="PROSITE" id="PS51257">
    <property type="entry name" value="PROKAR_LIPOPROTEIN"/>
    <property type="match status" value="1"/>
</dbReference>